<reference evidence="1 2" key="1">
    <citation type="submission" date="2015-03" db="EMBL/GenBank/DDBJ databases">
        <authorList>
            <person name="Zheng J."/>
            <person name="Ganezle M."/>
        </authorList>
    </citation>
    <scope>NUCLEOTIDE SEQUENCE [LARGE SCALE GENOMIC DNA]</scope>
    <source>
        <strain evidence="1 2">LP38</strain>
    </source>
</reference>
<keyword evidence="1" id="KW-0808">Transferase</keyword>
<dbReference type="AlphaFoldDB" id="A0A0F3RYP6"/>
<evidence type="ECO:0000313" key="1">
    <source>
        <dbReference type="EMBL" id="KJW13922.1"/>
    </source>
</evidence>
<sequence length="574" mass="64292">MTEPAAIDLPAFYANPDRNVAVLNYNARFITSIFDLVNSDELAAFINLFLAEQRAYVPDDADPATTFNRVDAPTYVATLKAILTNQPDAFDQYPAAEILASIEDLYSYYRSYLRVATMSTQHNDVVSAEFMTIDQHFNELVIRLYRTIEEKLQGHANHVYRQTSAASSACVLLQKIAWPMPQGYESLGNIRFLTRLMLRPPMMLHTKSNKRKGRFTASKINPLTNFTGTDKDWYCYPAMIGESLAYLYFDRDYLASGLALANLFQLADRQEIEGHKPDLILLFGSPSAQGDTDPENGHYYYDAANQLYVGQVPYNDQTTYFGYMKKICLTLHNLHMIDQGKLPIHGSMVKITFANGVKKTVVFFGDSGAGKSESIEALQTVADEKIASIETIFDDMGSFTLQPGGQGIYAQGTETGAFVRLDDLSSEVAFNNMDRGIYMNPEQKNARVIIPANTWPRVVAHHEIDMWVYANNYDDAVGIHQFTDQEAAKATFIAGKRKALGTTDEVGMSTTFFANPFGPVQEEAATRPIIDAVFDQLFKDHVYVGEIYTHLGNDKSQAKLNESAKELLTELMTK</sequence>
<organism evidence="1 2">
    <name type="scientific">Levilactobacillus spicheri</name>
    <dbReference type="NCBI Taxonomy" id="216463"/>
    <lineage>
        <taxon>Bacteria</taxon>
        <taxon>Bacillati</taxon>
        <taxon>Bacillota</taxon>
        <taxon>Bacilli</taxon>
        <taxon>Lactobacillales</taxon>
        <taxon>Lactobacillaceae</taxon>
        <taxon>Levilactobacillus</taxon>
    </lineage>
</organism>
<gene>
    <name evidence="1" type="ORF">VC81_00120</name>
</gene>
<dbReference type="OrthoDB" id="7052199at2"/>
<dbReference type="GO" id="GO:0016301">
    <property type="term" value="F:kinase activity"/>
    <property type="evidence" value="ECO:0007669"/>
    <property type="project" value="UniProtKB-KW"/>
</dbReference>
<keyword evidence="1" id="KW-0418">Kinase</keyword>
<protein>
    <submittedName>
        <fullName evidence="1">Phosphoenolpyruvate carboxykinase</fullName>
    </submittedName>
</protein>
<dbReference type="RefSeq" id="WP_045806120.1">
    <property type="nucleotide sequence ID" value="NZ_JZCR01000002.1"/>
</dbReference>
<comment type="caution">
    <text evidence="1">The sequence shown here is derived from an EMBL/GenBank/DDBJ whole genome shotgun (WGS) entry which is preliminary data.</text>
</comment>
<keyword evidence="1" id="KW-0670">Pyruvate</keyword>
<dbReference type="EMBL" id="JZCR01000002">
    <property type="protein sequence ID" value="KJW13922.1"/>
    <property type="molecule type" value="Genomic_DNA"/>
</dbReference>
<dbReference type="SUPFAM" id="SSF53795">
    <property type="entry name" value="PEP carboxykinase-like"/>
    <property type="match status" value="1"/>
</dbReference>
<proteinExistence type="predicted"/>
<name>A0A0F3RYP6_9LACO</name>
<dbReference type="Proteomes" id="UP000033491">
    <property type="component" value="Unassembled WGS sequence"/>
</dbReference>
<evidence type="ECO:0000313" key="2">
    <source>
        <dbReference type="Proteomes" id="UP000033491"/>
    </source>
</evidence>
<dbReference type="STRING" id="216463.VC81_00120"/>
<accession>A0A0F3RYP6</accession>
<dbReference type="PATRIC" id="fig|216463.3.peg.1001"/>